<organism evidence="1">
    <name type="scientific">bioreactor metagenome</name>
    <dbReference type="NCBI Taxonomy" id="1076179"/>
    <lineage>
        <taxon>unclassified sequences</taxon>
        <taxon>metagenomes</taxon>
        <taxon>ecological metagenomes</taxon>
    </lineage>
</organism>
<name>A0A644ZK04_9ZZZZ</name>
<evidence type="ECO:0008006" key="2">
    <source>
        <dbReference type="Google" id="ProtNLM"/>
    </source>
</evidence>
<evidence type="ECO:0000313" key="1">
    <source>
        <dbReference type="EMBL" id="MPM41225.1"/>
    </source>
</evidence>
<dbReference type="AlphaFoldDB" id="A0A644ZK04"/>
<proteinExistence type="predicted"/>
<comment type="caution">
    <text evidence="1">The sequence shown here is derived from an EMBL/GenBank/DDBJ whole genome shotgun (WGS) entry which is preliminary data.</text>
</comment>
<protein>
    <recommendedName>
        <fullName evidence="2">Preprotein translocase subunit SecB</fullName>
    </recommendedName>
</protein>
<sequence length="139" mass="15696">MENNNISFKIETIELLDYSLSGKDKNIPVEAVFNFDINIEHRFDVQNNRVIAITNFKILVEGIEDVLGSASISCIYNISEMKKYIDGKDVNLPDEFITTINSLSLSTSRGILFTLFRGTILHNAILPVINPLDFKKEGK</sequence>
<accession>A0A644ZK04</accession>
<gene>
    <name evidence="1" type="ORF">SDC9_87875</name>
</gene>
<dbReference type="EMBL" id="VSSQ01009290">
    <property type="protein sequence ID" value="MPM41225.1"/>
    <property type="molecule type" value="Genomic_DNA"/>
</dbReference>
<reference evidence="1" key="1">
    <citation type="submission" date="2019-08" db="EMBL/GenBank/DDBJ databases">
        <authorList>
            <person name="Kucharzyk K."/>
            <person name="Murdoch R.W."/>
            <person name="Higgins S."/>
            <person name="Loffler F."/>
        </authorList>
    </citation>
    <scope>NUCLEOTIDE SEQUENCE</scope>
</reference>